<dbReference type="GO" id="GO:0005975">
    <property type="term" value="P:carbohydrate metabolic process"/>
    <property type="evidence" value="ECO:0007669"/>
    <property type="project" value="InterPro"/>
</dbReference>
<comment type="similarity">
    <text evidence="1">Belongs to the glycosyl hydrolase 57 family.</text>
</comment>
<name>A0A1G2P3P5_9BACT</name>
<comment type="caution">
    <text evidence="4">The sequence shown here is derived from an EMBL/GenBank/DDBJ whole genome shotgun (WGS) entry which is preliminary data.</text>
</comment>
<organism evidence="4 5">
    <name type="scientific">Candidatus Taylorbacteria bacterium RIFCSPLOWO2_12_FULL_43_20</name>
    <dbReference type="NCBI Taxonomy" id="1802332"/>
    <lineage>
        <taxon>Bacteria</taxon>
        <taxon>Candidatus Tayloriibacteriota</taxon>
    </lineage>
</organism>
<dbReference type="InterPro" id="IPR011330">
    <property type="entry name" value="Glyco_hydro/deAcase_b/a-brl"/>
</dbReference>
<dbReference type="AlphaFoldDB" id="A0A1G2P3P5"/>
<dbReference type="SUPFAM" id="SSF88713">
    <property type="entry name" value="Glycoside hydrolase/deacetylase"/>
    <property type="match status" value="1"/>
</dbReference>
<proteinExistence type="inferred from homology"/>
<gene>
    <name evidence="4" type="ORF">A3G52_01920</name>
</gene>
<dbReference type="InterPro" id="IPR052046">
    <property type="entry name" value="GH57_Enzymes"/>
</dbReference>
<feature type="domain" description="Glycoside hydrolase family 57 N-terminal" evidence="3">
    <location>
        <begin position="16"/>
        <end position="238"/>
    </location>
</feature>
<sequence>MLYWVNFLHIYQPPNQDPFILQKVSAESYELILELLKTYPRMKLTLNVSGALISQLNNEKYLHILQGIKMFAEKGRVELVGSAMYHPILSLLPEEEIERQIALNNEISGKVFGEAYKPKGFFIPEMAYSDKVGRAIREAGFSWVLLDEAHFGKQAPHPAIKYKIKENGLIALFRNRRFSKTFPPEYIVENINSIKENYLITAHDGELYGHWHKDFKGYYDKAFNHKSIRSVTVSEYLEMIGEGAEDVTPKKTNWEATTEDMVKRIHFALWNHPNNTIHELLWKLARLAMHAVASHKTDPNYSFAREHLDKGLSSCAWWWAAGTRPIITAPITWNPDVIEKGLRELIKSMRSLKNMDKVKKIQAEKIYARLIVAIWSNHWNKFD</sequence>
<dbReference type="PANTHER" id="PTHR36306">
    <property type="entry name" value="ALPHA-AMYLASE-RELATED-RELATED"/>
    <property type="match status" value="1"/>
</dbReference>
<dbReference type="Pfam" id="PF03065">
    <property type="entry name" value="Glyco_hydro_57"/>
    <property type="match status" value="1"/>
</dbReference>
<evidence type="ECO:0000256" key="1">
    <source>
        <dbReference type="ARBA" id="ARBA00006821"/>
    </source>
</evidence>
<dbReference type="PANTHER" id="PTHR36306:SF3">
    <property type="entry name" value="GLYCOSIDE HYDROLASE FAMILY 57"/>
    <property type="match status" value="1"/>
</dbReference>
<evidence type="ECO:0000313" key="4">
    <source>
        <dbReference type="EMBL" id="OHA42977.1"/>
    </source>
</evidence>
<dbReference type="EMBL" id="MHSK01000002">
    <property type="protein sequence ID" value="OHA42977.1"/>
    <property type="molecule type" value="Genomic_DNA"/>
</dbReference>
<dbReference type="InterPro" id="IPR004300">
    <property type="entry name" value="Glyco_hydro_57_N"/>
</dbReference>
<evidence type="ECO:0000313" key="5">
    <source>
        <dbReference type="Proteomes" id="UP000177269"/>
    </source>
</evidence>
<protein>
    <recommendedName>
        <fullName evidence="3">Glycoside hydrolase family 57 N-terminal domain-containing protein</fullName>
    </recommendedName>
</protein>
<dbReference type="Proteomes" id="UP000177269">
    <property type="component" value="Unassembled WGS sequence"/>
</dbReference>
<evidence type="ECO:0000256" key="2">
    <source>
        <dbReference type="ARBA" id="ARBA00023277"/>
    </source>
</evidence>
<dbReference type="GO" id="GO:0003824">
    <property type="term" value="F:catalytic activity"/>
    <property type="evidence" value="ECO:0007669"/>
    <property type="project" value="InterPro"/>
</dbReference>
<evidence type="ECO:0000259" key="3">
    <source>
        <dbReference type="Pfam" id="PF03065"/>
    </source>
</evidence>
<keyword evidence="2" id="KW-0119">Carbohydrate metabolism</keyword>
<accession>A0A1G2P3P5</accession>
<dbReference type="Gene3D" id="3.20.110.20">
    <property type="match status" value="1"/>
</dbReference>
<reference evidence="4 5" key="1">
    <citation type="journal article" date="2016" name="Nat. Commun.">
        <title>Thousands of microbial genomes shed light on interconnected biogeochemical processes in an aquifer system.</title>
        <authorList>
            <person name="Anantharaman K."/>
            <person name="Brown C.T."/>
            <person name="Hug L.A."/>
            <person name="Sharon I."/>
            <person name="Castelle C.J."/>
            <person name="Probst A.J."/>
            <person name="Thomas B.C."/>
            <person name="Singh A."/>
            <person name="Wilkins M.J."/>
            <person name="Karaoz U."/>
            <person name="Brodie E.L."/>
            <person name="Williams K.H."/>
            <person name="Hubbard S.S."/>
            <person name="Banfield J.F."/>
        </authorList>
    </citation>
    <scope>NUCLEOTIDE SEQUENCE [LARGE SCALE GENOMIC DNA]</scope>
</reference>